<sequence length="573" mass="60939">MLGKVIVDTGDKAPSIDQALGVRELVKSSNTEAPEGGDNTVSSSTLGSRLLGEVIVNDREKLDDAVKNNAGALIPSFNLNGQNGEASLVQEAPPAQSYGEENLDDGMKEGTGGAALVHSEQHNLLTEAPVNIGEPAENATLIPPQDGLKLLVPLSAGSLISEKSKSHPKLDEAMEKKNAVADGTYPSEVSQHTITGTEAEIHTEDLLKTHRGLIQSVQNALLLQDGQANIGKYSKDLAVKSNASNDTMIVVDEGPVEPAASQTAKNIIASAETETSPHIAIQVRVTDPKGTEAREFYGLEIIKSTVYGGLIESITSLGVVSSAVGAYAATLNVLALGLANLIGGLLIIGHNLWELKNDHSVGSSNQITERVNRYQEQLGRRENFLLHATVSVLAFLTFGLVPPVTYSFSFRESDNRDFKLVAVASASLLSIIILAIGKVYVQRPPKSYIKTVVYYVIMGFMASGVSYVVGNLIMKLLEKLGCVCSPSGKQDDSRGSPDGSHERAVEGHEMESDCSLAISFILSRNEDLSEYSNLIVDCGNLAADFVSCIFLHTLQEANKCADILANLGNDSGL</sequence>
<evidence type="ECO:0000256" key="1">
    <source>
        <dbReference type="SAM" id="MobiDB-lite"/>
    </source>
</evidence>
<evidence type="ECO:0000313" key="5">
    <source>
        <dbReference type="Proteomes" id="UP000325577"/>
    </source>
</evidence>
<dbReference type="GO" id="GO:0003676">
    <property type="term" value="F:nucleic acid binding"/>
    <property type="evidence" value="ECO:0007669"/>
    <property type="project" value="InterPro"/>
</dbReference>
<dbReference type="InterPro" id="IPR044730">
    <property type="entry name" value="RNase_H-like_dom_plant"/>
</dbReference>
<dbReference type="InterPro" id="IPR002156">
    <property type="entry name" value="RNaseH_domain"/>
</dbReference>
<evidence type="ECO:0000256" key="2">
    <source>
        <dbReference type="SAM" id="Phobius"/>
    </source>
</evidence>
<dbReference type="EMBL" id="CM018041">
    <property type="protein sequence ID" value="KAA8533500.1"/>
    <property type="molecule type" value="Genomic_DNA"/>
</dbReference>
<keyword evidence="5" id="KW-1185">Reference proteome</keyword>
<gene>
    <name evidence="4" type="ORF">F0562_031066</name>
</gene>
<dbReference type="AlphaFoldDB" id="A0A5J5ASD6"/>
<dbReference type="Proteomes" id="UP000325577">
    <property type="component" value="Linkage Group LG18"/>
</dbReference>
<keyword evidence="2" id="KW-1133">Transmembrane helix</keyword>
<feature type="domain" description="RNase H type-1" evidence="3">
    <location>
        <begin position="509"/>
        <end position="567"/>
    </location>
</feature>
<dbReference type="PANTHER" id="PTHR38937">
    <property type="entry name" value="MEMBRANE PROTEIN OF ER BODY-LIKE PROTEIN"/>
    <property type="match status" value="1"/>
</dbReference>
<dbReference type="PANTHER" id="PTHR38937:SF2">
    <property type="entry name" value="MEMBRANE PROTEIN OF ER BODY-LIKE PROTEIN ISOFORM X1"/>
    <property type="match status" value="1"/>
</dbReference>
<name>A0A5J5ASD6_9ASTE</name>
<evidence type="ECO:0000259" key="3">
    <source>
        <dbReference type="Pfam" id="PF13456"/>
    </source>
</evidence>
<feature type="transmembrane region" description="Helical" evidence="2">
    <location>
        <begin position="324"/>
        <end position="348"/>
    </location>
</feature>
<feature type="transmembrane region" description="Helical" evidence="2">
    <location>
        <begin position="384"/>
        <end position="408"/>
    </location>
</feature>
<feature type="compositionally biased region" description="Basic and acidic residues" evidence="1">
    <location>
        <begin position="489"/>
        <end position="508"/>
    </location>
</feature>
<feature type="transmembrane region" description="Helical" evidence="2">
    <location>
        <begin position="453"/>
        <end position="474"/>
    </location>
</feature>
<organism evidence="4 5">
    <name type="scientific">Nyssa sinensis</name>
    <dbReference type="NCBI Taxonomy" id="561372"/>
    <lineage>
        <taxon>Eukaryota</taxon>
        <taxon>Viridiplantae</taxon>
        <taxon>Streptophyta</taxon>
        <taxon>Embryophyta</taxon>
        <taxon>Tracheophyta</taxon>
        <taxon>Spermatophyta</taxon>
        <taxon>Magnoliopsida</taxon>
        <taxon>eudicotyledons</taxon>
        <taxon>Gunneridae</taxon>
        <taxon>Pentapetalae</taxon>
        <taxon>asterids</taxon>
        <taxon>Cornales</taxon>
        <taxon>Nyssaceae</taxon>
        <taxon>Nyssa</taxon>
    </lineage>
</organism>
<feature type="region of interest" description="Disordered" evidence="1">
    <location>
        <begin position="486"/>
        <end position="508"/>
    </location>
</feature>
<dbReference type="GO" id="GO:0004523">
    <property type="term" value="F:RNA-DNA hybrid ribonuclease activity"/>
    <property type="evidence" value="ECO:0007669"/>
    <property type="project" value="InterPro"/>
</dbReference>
<protein>
    <recommendedName>
        <fullName evidence="3">RNase H type-1 domain-containing protein</fullName>
    </recommendedName>
</protein>
<feature type="transmembrane region" description="Helical" evidence="2">
    <location>
        <begin position="420"/>
        <end position="441"/>
    </location>
</feature>
<evidence type="ECO:0000313" key="4">
    <source>
        <dbReference type="EMBL" id="KAA8533500.1"/>
    </source>
</evidence>
<accession>A0A5J5ASD6</accession>
<dbReference type="OrthoDB" id="1924921at2759"/>
<dbReference type="InterPro" id="IPR052843">
    <property type="entry name" value="ER_body_metal_sequester"/>
</dbReference>
<keyword evidence="2" id="KW-0472">Membrane</keyword>
<dbReference type="CDD" id="cd06222">
    <property type="entry name" value="RNase_H_like"/>
    <property type="match status" value="1"/>
</dbReference>
<keyword evidence="2" id="KW-0812">Transmembrane</keyword>
<reference evidence="4 5" key="1">
    <citation type="submission" date="2019-09" db="EMBL/GenBank/DDBJ databases">
        <title>A chromosome-level genome assembly of the Chinese tupelo Nyssa sinensis.</title>
        <authorList>
            <person name="Yang X."/>
            <person name="Kang M."/>
            <person name="Yang Y."/>
            <person name="Xiong H."/>
            <person name="Wang M."/>
            <person name="Zhang Z."/>
            <person name="Wang Z."/>
            <person name="Wu H."/>
            <person name="Ma T."/>
            <person name="Liu J."/>
            <person name="Xi Z."/>
        </authorList>
    </citation>
    <scope>NUCLEOTIDE SEQUENCE [LARGE SCALE GENOMIC DNA]</scope>
    <source>
        <strain evidence="4">J267</strain>
        <tissue evidence="4">Leaf</tissue>
    </source>
</reference>
<proteinExistence type="predicted"/>
<dbReference type="Pfam" id="PF13456">
    <property type="entry name" value="RVT_3"/>
    <property type="match status" value="1"/>
</dbReference>